<name>A0A914YTQ0_9BILA</name>
<protein>
    <submittedName>
        <fullName evidence="4">Uncharacterized protein</fullName>
    </submittedName>
</protein>
<organism evidence="3 4">
    <name type="scientific">Panagrolaimus superbus</name>
    <dbReference type="NCBI Taxonomy" id="310955"/>
    <lineage>
        <taxon>Eukaryota</taxon>
        <taxon>Metazoa</taxon>
        <taxon>Ecdysozoa</taxon>
        <taxon>Nematoda</taxon>
        <taxon>Chromadorea</taxon>
        <taxon>Rhabditida</taxon>
        <taxon>Tylenchina</taxon>
        <taxon>Panagrolaimomorpha</taxon>
        <taxon>Panagrolaimoidea</taxon>
        <taxon>Panagrolaimidae</taxon>
        <taxon>Panagrolaimus</taxon>
    </lineage>
</organism>
<keyword evidence="1" id="KW-0175">Coiled coil</keyword>
<accession>A0A914YTQ0</accession>
<sequence length="194" mass="22050">MPGLSKHRKKAKVEALKREEAKRAARSDTRAENEDLNTTELAEVIAKTKVKLGRKRLQKQEPDFVVTRQIAAVLEAKEKVKEQGRNRTQNFRAKVAENLEASKEKAKKRRGILEQTKTNIKVKKLEERNEELEEMIAAKNTNFSQPSSSSYQRLSIDTEDSLALTSAPLSPTEVMSFNFRTPESASPFLDVHEK</sequence>
<dbReference type="Proteomes" id="UP000887577">
    <property type="component" value="Unplaced"/>
</dbReference>
<feature type="region of interest" description="Disordered" evidence="2">
    <location>
        <begin position="1"/>
        <end position="38"/>
    </location>
</feature>
<evidence type="ECO:0000256" key="2">
    <source>
        <dbReference type="SAM" id="MobiDB-lite"/>
    </source>
</evidence>
<dbReference type="WBParaSite" id="PSU_v2.g20824.t1">
    <property type="protein sequence ID" value="PSU_v2.g20824.t1"/>
    <property type="gene ID" value="PSU_v2.g20824"/>
</dbReference>
<reference evidence="4" key="1">
    <citation type="submission" date="2022-11" db="UniProtKB">
        <authorList>
            <consortium name="WormBaseParasite"/>
        </authorList>
    </citation>
    <scope>IDENTIFICATION</scope>
</reference>
<keyword evidence="3" id="KW-1185">Reference proteome</keyword>
<proteinExistence type="predicted"/>
<evidence type="ECO:0000313" key="3">
    <source>
        <dbReference type="Proteomes" id="UP000887577"/>
    </source>
</evidence>
<dbReference type="AlphaFoldDB" id="A0A914YTQ0"/>
<feature type="coiled-coil region" evidence="1">
    <location>
        <begin position="96"/>
        <end position="142"/>
    </location>
</feature>
<feature type="compositionally biased region" description="Basic residues" evidence="2">
    <location>
        <begin position="1"/>
        <end position="11"/>
    </location>
</feature>
<evidence type="ECO:0000256" key="1">
    <source>
        <dbReference type="SAM" id="Coils"/>
    </source>
</evidence>
<feature type="compositionally biased region" description="Basic and acidic residues" evidence="2">
    <location>
        <begin position="12"/>
        <end position="33"/>
    </location>
</feature>
<evidence type="ECO:0000313" key="4">
    <source>
        <dbReference type="WBParaSite" id="PSU_v2.g20824.t1"/>
    </source>
</evidence>